<dbReference type="PANTHER" id="PTHR12231:SF105">
    <property type="entry name" value="LACHESIN-LIKE PROTEIN"/>
    <property type="match status" value="1"/>
</dbReference>
<dbReference type="EMBL" id="VIIS01000867">
    <property type="protein sequence ID" value="KAF0304183.1"/>
    <property type="molecule type" value="Genomic_DNA"/>
</dbReference>
<evidence type="ECO:0000256" key="3">
    <source>
        <dbReference type="ARBA" id="ARBA00022729"/>
    </source>
</evidence>
<protein>
    <submittedName>
        <fullName evidence="11">Lachesin</fullName>
    </submittedName>
</protein>
<sequence length="566" mass="62321">MSLGRRRFYVIRPITFKPLLSPIGTYQGSSLGPLLHNVYANDLPLYTDNSTGIIAYADDVQLYVSGQPRDIVQLKRSLEGSLSVLSNWYGKNGLKLNAAKTQLIVLGTPEMTRRLPPITINFCGSTITSSDTVMNLGVCVPATRSAPARRRAVLGSRPAGRRCGPARPPPAMALTGLLVTVLTLQLTVRPGSVSGSSWTGSSGPAGHGFNIFEGVPEPMFVGQVQNVTVSQGREVVLTCTVKHLGPYRVGWLKADTQTILSLHTRTVTTNQRISVTHDQQRGWSLHVRRAQPADGGCYMCQINTAVMKKQVGCVTVQVPPAFDNNRTSQDVNVRSGENVTLTCRAEGDPPPRISWRREDDLPILLSDTDPPVKIPVHRGAWLGLVKVSRHHDGAYYCIANNEVPPAISKRIMVNVAFAPVVRVPHQLMSAPRGSDVTLECQIESHPVPSTLWLKAGQPLRMDGKKYVMREVHSHGRKTHVALQIRDFHPSDVGQYTCVASNAISREEGYIRVHETAAPPQLREILLEFTLNVLLHQPPDLLDFALEYFNKLKEKRDHERAVNGTGR</sequence>
<keyword evidence="6" id="KW-1015">Disulfide bond</keyword>
<evidence type="ECO:0000256" key="4">
    <source>
        <dbReference type="ARBA" id="ARBA00022737"/>
    </source>
</evidence>
<dbReference type="SUPFAM" id="SSF48726">
    <property type="entry name" value="Immunoglobulin"/>
    <property type="match status" value="3"/>
</dbReference>
<keyword evidence="7" id="KW-0325">Glycoprotein</keyword>
<dbReference type="Pfam" id="PF00078">
    <property type="entry name" value="RVT_1"/>
    <property type="match status" value="1"/>
</dbReference>
<accession>A0A6A4WDX8</accession>
<dbReference type="PROSITE" id="PS50835">
    <property type="entry name" value="IG_LIKE"/>
    <property type="match status" value="3"/>
</dbReference>
<dbReference type="SUPFAM" id="SSF47391">
    <property type="entry name" value="Dimerization-anchoring domain of cAMP-dependent PK regulatory subunit"/>
    <property type="match status" value="1"/>
</dbReference>
<dbReference type="FunFam" id="2.60.40.10:FF:000032">
    <property type="entry name" value="palladin isoform X1"/>
    <property type="match status" value="1"/>
</dbReference>
<evidence type="ECO:0000259" key="9">
    <source>
        <dbReference type="PROSITE" id="PS50835"/>
    </source>
</evidence>
<dbReference type="FunFam" id="2.60.40.10:FF:000328">
    <property type="entry name" value="CLUMA_CG000981, isoform A"/>
    <property type="match status" value="1"/>
</dbReference>
<dbReference type="InterPro" id="IPR036179">
    <property type="entry name" value="Ig-like_dom_sf"/>
</dbReference>
<dbReference type="OrthoDB" id="6381999at2759"/>
<dbReference type="Pfam" id="PF00047">
    <property type="entry name" value="ig"/>
    <property type="match status" value="1"/>
</dbReference>
<dbReference type="GO" id="GO:0043005">
    <property type="term" value="C:neuron projection"/>
    <property type="evidence" value="ECO:0007669"/>
    <property type="project" value="TreeGrafter"/>
</dbReference>
<dbReference type="GO" id="GO:0005886">
    <property type="term" value="C:plasma membrane"/>
    <property type="evidence" value="ECO:0007669"/>
    <property type="project" value="UniProtKB-SubCell"/>
</dbReference>
<dbReference type="Proteomes" id="UP000440578">
    <property type="component" value="Unassembled WGS sequence"/>
</dbReference>
<evidence type="ECO:0000256" key="1">
    <source>
        <dbReference type="ARBA" id="ARBA00004236"/>
    </source>
</evidence>
<dbReference type="CDD" id="cd12099">
    <property type="entry name" value="DD_RII_PKA"/>
    <property type="match status" value="1"/>
</dbReference>
<evidence type="ECO:0000313" key="12">
    <source>
        <dbReference type="Proteomes" id="UP000440578"/>
    </source>
</evidence>
<name>A0A6A4WDX8_AMPAM</name>
<keyword evidence="4" id="KW-0677">Repeat</keyword>
<evidence type="ECO:0000256" key="5">
    <source>
        <dbReference type="ARBA" id="ARBA00023136"/>
    </source>
</evidence>
<evidence type="ECO:0000313" key="11">
    <source>
        <dbReference type="EMBL" id="KAF0304183.1"/>
    </source>
</evidence>
<dbReference type="InterPro" id="IPR051170">
    <property type="entry name" value="Neural/epithelial_adhesion"/>
</dbReference>
<evidence type="ECO:0000259" key="10">
    <source>
        <dbReference type="PROSITE" id="PS50878"/>
    </source>
</evidence>
<dbReference type="PANTHER" id="PTHR12231">
    <property type="entry name" value="CTX-RELATED TYPE I TRANSMEMBRANE PROTEIN"/>
    <property type="match status" value="1"/>
</dbReference>
<gene>
    <name evidence="11" type="primary">Lac_3</name>
    <name evidence="11" type="ORF">FJT64_023966</name>
</gene>
<dbReference type="InterPro" id="IPR000477">
    <property type="entry name" value="RT_dom"/>
</dbReference>
<feature type="domain" description="Reverse transcriptase" evidence="10">
    <location>
        <begin position="1"/>
        <end position="127"/>
    </location>
</feature>
<keyword evidence="5" id="KW-0472">Membrane</keyword>
<keyword evidence="8" id="KW-0393">Immunoglobulin domain</keyword>
<comment type="subcellular location">
    <subcellularLocation>
        <location evidence="1">Cell membrane</location>
    </subcellularLocation>
</comment>
<dbReference type="SMART" id="SM00409">
    <property type="entry name" value="IG"/>
    <property type="match status" value="3"/>
</dbReference>
<keyword evidence="2" id="KW-1003">Cell membrane</keyword>
<dbReference type="SMART" id="SM00394">
    <property type="entry name" value="RIIa"/>
    <property type="match status" value="1"/>
</dbReference>
<keyword evidence="12" id="KW-1185">Reference proteome</keyword>
<organism evidence="11 12">
    <name type="scientific">Amphibalanus amphitrite</name>
    <name type="common">Striped barnacle</name>
    <name type="synonym">Balanus amphitrite</name>
    <dbReference type="NCBI Taxonomy" id="1232801"/>
    <lineage>
        <taxon>Eukaryota</taxon>
        <taxon>Metazoa</taxon>
        <taxon>Ecdysozoa</taxon>
        <taxon>Arthropoda</taxon>
        <taxon>Crustacea</taxon>
        <taxon>Multicrustacea</taxon>
        <taxon>Cirripedia</taxon>
        <taxon>Thoracica</taxon>
        <taxon>Thoracicalcarea</taxon>
        <taxon>Balanomorpha</taxon>
        <taxon>Balanoidea</taxon>
        <taxon>Balanidae</taxon>
        <taxon>Amphibalaninae</taxon>
        <taxon>Amphibalanus</taxon>
    </lineage>
</organism>
<dbReference type="InterPro" id="IPR003117">
    <property type="entry name" value="cAMP_dep_PK_reg_su_I/II_a/b"/>
</dbReference>
<comment type="caution">
    <text evidence="11">The sequence shown here is derived from an EMBL/GenBank/DDBJ whole genome shotgun (WGS) entry which is preliminary data.</text>
</comment>
<dbReference type="InterPro" id="IPR003598">
    <property type="entry name" value="Ig_sub2"/>
</dbReference>
<evidence type="ECO:0000256" key="7">
    <source>
        <dbReference type="ARBA" id="ARBA00023180"/>
    </source>
</evidence>
<dbReference type="Gene3D" id="2.60.40.10">
    <property type="entry name" value="Immunoglobulins"/>
    <property type="match status" value="3"/>
</dbReference>
<dbReference type="InterPro" id="IPR013783">
    <property type="entry name" value="Ig-like_fold"/>
</dbReference>
<reference evidence="11 12" key="1">
    <citation type="submission" date="2019-07" db="EMBL/GenBank/DDBJ databases">
        <title>Draft genome assembly of a fouling barnacle, Amphibalanus amphitrite (Darwin, 1854): The first reference genome for Thecostraca.</title>
        <authorList>
            <person name="Kim W."/>
        </authorList>
    </citation>
    <scope>NUCLEOTIDE SEQUENCE [LARGE SCALE GENOMIC DNA]</scope>
    <source>
        <strain evidence="11">SNU_AA5</strain>
        <tissue evidence="11">Soma without cirri and trophi</tissue>
    </source>
</reference>
<dbReference type="AlphaFoldDB" id="A0A6A4WDX8"/>
<dbReference type="SMART" id="SM00408">
    <property type="entry name" value="IGc2"/>
    <property type="match status" value="3"/>
</dbReference>
<dbReference type="InterPro" id="IPR013151">
    <property type="entry name" value="Immunoglobulin_dom"/>
</dbReference>
<keyword evidence="3" id="KW-0732">Signal</keyword>
<dbReference type="InterPro" id="IPR003599">
    <property type="entry name" value="Ig_sub"/>
</dbReference>
<feature type="domain" description="Ig-like" evidence="9">
    <location>
        <begin position="218"/>
        <end position="312"/>
    </location>
</feature>
<feature type="domain" description="Ig-like" evidence="9">
    <location>
        <begin position="419"/>
        <end position="513"/>
    </location>
</feature>
<dbReference type="Pfam" id="PF02197">
    <property type="entry name" value="RIIa"/>
    <property type="match status" value="1"/>
</dbReference>
<proteinExistence type="predicted"/>
<evidence type="ECO:0000256" key="8">
    <source>
        <dbReference type="ARBA" id="ARBA00023319"/>
    </source>
</evidence>
<dbReference type="Gene3D" id="1.20.890.10">
    <property type="entry name" value="cAMP-dependent protein kinase regulatory subunit, dimerization-anchoring domain"/>
    <property type="match status" value="1"/>
</dbReference>
<evidence type="ECO:0000256" key="2">
    <source>
        <dbReference type="ARBA" id="ARBA00022475"/>
    </source>
</evidence>
<dbReference type="InterPro" id="IPR007110">
    <property type="entry name" value="Ig-like_dom"/>
</dbReference>
<feature type="domain" description="Ig-like" evidence="9">
    <location>
        <begin position="320"/>
        <end position="408"/>
    </location>
</feature>
<evidence type="ECO:0000256" key="6">
    <source>
        <dbReference type="ARBA" id="ARBA00023157"/>
    </source>
</evidence>
<dbReference type="Pfam" id="PF13927">
    <property type="entry name" value="Ig_3"/>
    <property type="match status" value="2"/>
</dbReference>
<dbReference type="PROSITE" id="PS50878">
    <property type="entry name" value="RT_POL"/>
    <property type="match status" value="1"/>
</dbReference>